<protein>
    <submittedName>
        <fullName evidence="1">Uncharacterized protein</fullName>
    </submittedName>
</protein>
<name>A0A9P5ZRU7_PLEER</name>
<organism evidence="1 2">
    <name type="scientific">Pleurotus eryngii</name>
    <name type="common">Boletus of the steppes</name>
    <dbReference type="NCBI Taxonomy" id="5323"/>
    <lineage>
        <taxon>Eukaryota</taxon>
        <taxon>Fungi</taxon>
        <taxon>Dikarya</taxon>
        <taxon>Basidiomycota</taxon>
        <taxon>Agaricomycotina</taxon>
        <taxon>Agaricomycetes</taxon>
        <taxon>Agaricomycetidae</taxon>
        <taxon>Agaricales</taxon>
        <taxon>Pleurotineae</taxon>
        <taxon>Pleurotaceae</taxon>
        <taxon>Pleurotus</taxon>
    </lineage>
</organism>
<evidence type="ECO:0000313" key="2">
    <source>
        <dbReference type="Proteomes" id="UP000807025"/>
    </source>
</evidence>
<dbReference type="AlphaFoldDB" id="A0A9P5ZRU7"/>
<accession>A0A9P5ZRU7</accession>
<dbReference type="Proteomes" id="UP000807025">
    <property type="component" value="Unassembled WGS sequence"/>
</dbReference>
<dbReference type="OrthoDB" id="3018573at2759"/>
<sequence>MQTILGKRTLDNEESREERIKHLKMASAPEIRRAPGQVLVLSHKTELLELEAAGMYMPLTLFTRTGELVLADHLDDVRTIRRNSKPGEKRNLYIDVNDKRFERELDLSQEAWTFASDEMVEWARDAKSDDRLHIRFGQHFGWLKYQLADGRDFSLVRELDIKLRKEYRRQPFEFLGDIYSEELRNLSVKRLELRMAAEMALLRSQTTSLAGPSRSTFSEPLPSRGRARGFGRPFQSFQSGQARPPSDPVCLICARRGHRIDTCTFKTLPGGFPVKTRYVDGSPVEPNGKPCCISWNTNGREGTRCTPHRKSDMQHICTFCLSPNHYAFSFTCQSNPS</sequence>
<comment type="caution">
    <text evidence="1">The sequence shown here is derived from an EMBL/GenBank/DDBJ whole genome shotgun (WGS) entry which is preliminary data.</text>
</comment>
<evidence type="ECO:0000313" key="1">
    <source>
        <dbReference type="EMBL" id="KAF9491550.1"/>
    </source>
</evidence>
<proteinExistence type="predicted"/>
<dbReference type="EMBL" id="MU154616">
    <property type="protein sequence ID" value="KAF9491550.1"/>
    <property type="molecule type" value="Genomic_DNA"/>
</dbReference>
<gene>
    <name evidence="1" type="ORF">BDN71DRAFT_1433857</name>
</gene>
<keyword evidence="2" id="KW-1185">Reference proteome</keyword>
<reference evidence="1" key="1">
    <citation type="submission" date="2020-11" db="EMBL/GenBank/DDBJ databases">
        <authorList>
            <consortium name="DOE Joint Genome Institute"/>
            <person name="Ahrendt S."/>
            <person name="Riley R."/>
            <person name="Andreopoulos W."/>
            <person name="Labutti K."/>
            <person name="Pangilinan J."/>
            <person name="Ruiz-Duenas F.J."/>
            <person name="Barrasa J.M."/>
            <person name="Sanchez-Garcia M."/>
            <person name="Camarero S."/>
            <person name="Miyauchi S."/>
            <person name="Serrano A."/>
            <person name="Linde D."/>
            <person name="Babiker R."/>
            <person name="Drula E."/>
            <person name="Ayuso-Fernandez I."/>
            <person name="Pacheco R."/>
            <person name="Padilla G."/>
            <person name="Ferreira P."/>
            <person name="Barriuso J."/>
            <person name="Kellner H."/>
            <person name="Castanera R."/>
            <person name="Alfaro M."/>
            <person name="Ramirez L."/>
            <person name="Pisabarro A.G."/>
            <person name="Kuo A."/>
            <person name="Tritt A."/>
            <person name="Lipzen A."/>
            <person name="He G."/>
            <person name="Yan M."/>
            <person name="Ng V."/>
            <person name="Cullen D."/>
            <person name="Martin F."/>
            <person name="Rosso M.-N."/>
            <person name="Henrissat B."/>
            <person name="Hibbett D."/>
            <person name="Martinez A.T."/>
            <person name="Grigoriev I.V."/>
        </authorList>
    </citation>
    <scope>NUCLEOTIDE SEQUENCE</scope>
    <source>
        <strain evidence="1">ATCC 90797</strain>
    </source>
</reference>